<comment type="caution">
    <text evidence="5">The sequence shown here is derived from an EMBL/GenBank/DDBJ whole genome shotgun (WGS) entry which is preliminary data.</text>
</comment>
<feature type="domain" description="Pyruvate carboxyltransferase" evidence="4">
    <location>
        <begin position="7"/>
        <end position="257"/>
    </location>
</feature>
<evidence type="ECO:0000256" key="2">
    <source>
        <dbReference type="ARBA" id="ARBA00022679"/>
    </source>
</evidence>
<evidence type="ECO:0000256" key="1">
    <source>
        <dbReference type="ARBA" id="ARBA00006154"/>
    </source>
</evidence>
<dbReference type="SUPFAM" id="SSF51569">
    <property type="entry name" value="Aldolase"/>
    <property type="match status" value="1"/>
</dbReference>
<dbReference type="GO" id="GO:0046912">
    <property type="term" value="F:acyltransferase activity, acyl groups converted into alkyl on transfer"/>
    <property type="evidence" value="ECO:0007669"/>
    <property type="project" value="InterPro"/>
</dbReference>
<dbReference type="Pfam" id="PF22617">
    <property type="entry name" value="HCS_D2"/>
    <property type="match status" value="1"/>
</dbReference>
<dbReference type="RefSeq" id="WP_035331504.1">
    <property type="nucleotide sequence ID" value="NZ_JAWZLG010000107.1"/>
</dbReference>
<dbReference type="Gene3D" id="1.10.238.260">
    <property type="match status" value="1"/>
</dbReference>
<dbReference type="Pfam" id="PF00682">
    <property type="entry name" value="HMGL-like"/>
    <property type="match status" value="1"/>
</dbReference>
<dbReference type="PANTHER" id="PTHR42880">
    <property type="entry name" value="HOMOCITRATE SYNTHASE"/>
    <property type="match status" value="1"/>
</dbReference>
<dbReference type="Gene3D" id="3.20.20.70">
    <property type="entry name" value="Aldolase class I"/>
    <property type="match status" value="1"/>
</dbReference>
<dbReference type="AlphaFoldDB" id="A0A4Y8L5L3"/>
<dbReference type="InterPro" id="IPR013477">
    <property type="entry name" value="NifV/FrbC"/>
</dbReference>
<sequence>MEAMKNIHIIDSTLRDGEQAPGVVFSEQEKIHIAQMLDEIGIDEIEAGTPAMGEDECLIIRKIADMNLNARISVWSRAIKQDILTAAKTGARGIHIAFPLSDIQLTSMNKDWTMMRDSLPEMVGIAKYYFDYVSVGAQDASRCGIERLFEFIGIAEELSVSRIRLADTVGIFTPLGIMDLIKKILNLYPHLNIDFHGHNDLGLATANAITAWQSGASTLSVTVNGLGERAGNSALEEVVMTMLLTEKQNKYSTSTLYSLCEYVSIVSKRPISVGKAISGNMAFSHESGIHAKSSLINTNAFQAFDGELIGRESSRNLFGKHSGKGAVIDFLDKQHVTIDNTKIDRLMAIIHQMAQTYRRNIYGTEIIAAYWALK</sequence>
<protein>
    <submittedName>
        <fullName evidence="5">Homocitrate synthase</fullName>
    </submittedName>
</protein>
<dbReference type="GO" id="GO:0019752">
    <property type="term" value="P:carboxylic acid metabolic process"/>
    <property type="evidence" value="ECO:0007669"/>
    <property type="project" value="InterPro"/>
</dbReference>
<evidence type="ECO:0000313" key="5">
    <source>
        <dbReference type="EMBL" id="TFD96360.1"/>
    </source>
</evidence>
<comment type="similarity">
    <text evidence="1 3">Belongs to the alpha-IPM synthase/homocitrate synthase family.</text>
</comment>
<dbReference type="PROSITE" id="PS50991">
    <property type="entry name" value="PYR_CT"/>
    <property type="match status" value="1"/>
</dbReference>
<dbReference type="PANTHER" id="PTHR42880:SF1">
    <property type="entry name" value="ISOPROPYLMALATE_HOMOCITRATE_CITRAMALATE SYNTHASE FAMILY PROTEIN"/>
    <property type="match status" value="1"/>
</dbReference>
<dbReference type="OrthoDB" id="9804858at2"/>
<dbReference type="InterPro" id="IPR054691">
    <property type="entry name" value="LeuA/HCS_post-cat"/>
</dbReference>
<accession>A0A4Y8L5L3</accession>
<dbReference type="InterPro" id="IPR013785">
    <property type="entry name" value="Aldolase_TIM"/>
</dbReference>
<reference evidence="5 6" key="1">
    <citation type="submission" date="2019-03" db="EMBL/GenBank/DDBJ databases">
        <title>San Antonio Military Medical Center submission to MRSN (WRAIR), pending publication.</title>
        <authorList>
            <person name="Blyth D.M."/>
            <person name="Mccarthy S.L."/>
            <person name="Schall S.E."/>
            <person name="Stam J.A."/>
            <person name="Ong A.C."/>
            <person name="Mcgann P.T."/>
        </authorList>
    </citation>
    <scope>NUCLEOTIDE SEQUENCE [LARGE SCALE GENOMIC DNA]</scope>
    <source>
        <strain evidence="5 6">MRSN571793</strain>
    </source>
</reference>
<dbReference type="Proteomes" id="UP000297861">
    <property type="component" value="Unassembled WGS sequence"/>
</dbReference>
<gene>
    <name evidence="5" type="ORF">E2605_09310</name>
</gene>
<keyword evidence="2 3" id="KW-0808">Transferase</keyword>
<dbReference type="CDD" id="cd07939">
    <property type="entry name" value="DRE_TIM_NifV"/>
    <property type="match status" value="1"/>
</dbReference>
<dbReference type="InterPro" id="IPR000891">
    <property type="entry name" value="PYR_CT"/>
</dbReference>
<dbReference type="PROSITE" id="PS00816">
    <property type="entry name" value="AIPM_HOMOCIT_SYNTH_2"/>
    <property type="match status" value="1"/>
</dbReference>
<dbReference type="STRING" id="1121485.GCA_000426485_02240"/>
<evidence type="ECO:0000256" key="3">
    <source>
        <dbReference type="RuleBase" id="RU003523"/>
    </source>
</evidence>
<keyword evidence="6" id="KW-1185">Reference proteome</keyword>
<proteinExistence type="inferred from homology"/>
<dbReference type="PROSITE" id="PS00815">
    <property type="entry name" value="AIPM_HOMOCIT_SYNTH_1"/>
    <property type="match status" value="1"/>
</dbReference>
<organism evidence="5 6">
    <name type="scientific">Dysgonomonas capnocytophagoides</name>
    <dbReference type="NCBI Taxonomy" id="45254"/>
    <lineage>
        <taxon>Bacteria</taxon>
        <taxon>Pseudomonadati</taxon>
        <taxon>Bacteroidota</taxon>
        <taxon>Bacteroidia</taxon>
        <taxon>Bacteroidales</taxon>
        <taxon>Dysgonomonadaceae</taxon>
        <taxon>Dysgonomonas</taxon>
    </lineage>
</organism>
<name>A0A4Y8L5L3_9BACT</name>
<evidence type="ECO:0000259" key="4">
    <source>
        <dbReference type="PROSITE" id="PS50991"/>
    </source>
</evidence>
<dbReference type="EMBL" id="SOML01000005">
    <property type="protein sequence ID" value="TFD96360.1"/>
    <property type="molecule type" value="Genomic_DNA"/>
</dbReference>
<evidence type="ECO:0000313" key="6">
    <source>
        <dbReference type="Proteomes" id="UP000297861"/>
    </source>
</evidence>
<dbReference type="InterPro" id="IPR002034">
    <property type="entry name" value="AIPM/Hcit_synth_CS"/>
</dbReference>